<comment type="caution">
    <text evidence="11">The sequence shown here is derived from an EMBL/GenBank/DDBJ whole genome shotgun (WGS) entry which is preliminary data.</text>
</comment>
<dbReference type="PANTHER" id="PTHR42929">
    <property type="entry name" value="INNER MEMBRANE ABC TRANSPORTER PERMEASE PROTEIN YDCU-RELATED-RELATED"/>
    <property type="match status" value="1"/>
</dbReference>
<evidence type="ECO:0000256" key="6">
    <source>
        <dbReference type="ARBA" id="ARBA00022989"/>
    </source>
</evidence>
<feature type="transmembrane region" description="Helical" evidence="8">
    <location>
        <begin position="194"/>
        <end position="216"/>
    </location>
</feature>
<dbReference type="GO" id="GO:0055085">
    <property type="term" value="P:transmembrane transport"/>
    <property type="evidence" value="ECO:0007669"/>
    <property type="project" value="InterPro"/>
</dbReference>
<keyword evidence="6 8" id="KW-1133">Transmembrane helix</keyword>
<dbReference type="Gene3D" id="1.10.3720.10">
    <property type="entry name" value="MetI-like"/>
    <property type="match status" value="1"/>
</dbReference>
<keyword evidence="5 8" id="KW-0812">Transmembrane</keyword>
<dbReference type="InterPro" id="IPR035906">
    <property type="entry name" value="MetI-like_sf"/>
</dbReference>
<dbReference type="SUPFAM" id="SSF161098">
    <property type="entry name" value="MetI-like"/>
    <property type="match status" value="1"/>
</dbReference>
<dbReference type="EMBL" id="JAZHOF010000001">
    <property type="protein sequence ID" value="MEJ8570160.1"/>
    <property type="molecule type" value="Genomic_DNA"/>
</dbReference>
<dbReference type="AlphaFoldDB" id="A0AAW9RE72"/>
<protein>
    <submittedName>
        <fullName evidence="11">ABC transporter permease subunit</fullName>
    </submittedName>
</protein>
<organism evidence="11 12">
    <name type="scientific">Microbaculum marinum</name>
    <dbReference type="NCBI Taxonomy" id="1764581"/>
    <lineage>
        <taxon>Bacteria</taxon>
        <taxon>Pseudomonadati</taxon>
        <taxon>Pseudomonadota</taxon>
        <taxon>Alphaproteobacteria</taxon>
        <taxon>Hyphomicrobiales</taxon>
        <taxon>Tepidamorphaceae</taxon>
        <taxon>Microbaculum</taxon>
    </lineage>
</organism>
<dbReference type="RefSeq" id="WP_340327897.1">
    <property type="nucleotide sequence ID" value="NZ_JAZHOF010000001.1"/>
</dbReference>
<feature type="transmembrane region" description="Helical" evidence="8">
    <location>
        <begin position="293"/>
        <end position="314"/>
    </location>
</feature>
<evidence type="ECO:0000256" key="1">
    <source>
        <dbReference type="ARBA" id="ARBA00004651"/>
    </source>
</evidence>
<keyword evidence="12" id="KW-1185">Reference proteome</keyword>
<evidence type="ECO:0000256" key="4">
    <source>
        <dbReference type="ARBA" id="ARBA00022475"/>
    </source>
</evidence>
<feature type="transmembrane region" description="Helical" evidence="8">
    <location>
        <begin position="237"/>
        <end position="261"/>
    </location>
</feature>
<evidence type="ECO:0000259" key="10">
    <source>
        <dbReference type="PROSITE" id="PS50928"/>
    </source>
</evidence>
<dbReference type="PROSITE" id="PS50928">
    <property type="entry name" value="ABC_TM1"/>
    <property type="match status" value="1"/>
</dbReference>
<accession>A0AAW9RE72</accession>
<dbReference type="InterPro" id="IPR000515">
    <property type="entry name" value="MetI-like"/>
</dbReference>
<evidence type="ECO:0000256" key="8">
    <source>
        <dbReference type="RuleBase" id="RU363032"/>
    </source>
</evidence>
<dbReference type="PANTHER" id="PTHR42929:SF3">
    <property type="entry name" value="PUTRESCINE TRANSPORT SYSTEM PERMEASE PROTEIN POTH"/>
    <property type="match status" value="1"/>
</dbReference>
<evidence type="ECO:0000256" key="9">
    <source>
        <dbReference type="SAM" id="MobiDB-lite"/>
    </source>
</evidence>
<dbReference type="CDD" id="cd06261">
    <property type="entry name" value="TM_PBP2"/>
    <property type="match status" value="1"/>
</dbReference>
<reference evidence="11 12" key="1">
    <citation type="submission" date="2024-02" db="EMBL/GenBank/DDBJ databases">
        <title>Genome analysis and characterization of Microbaculum marinisediminis sp. nov., isolated from marine sediment.</title>
        <authorList>
            <person name="Du Z.-J."/>
            <person name="Ye Y.-Q."/>
            <person name="Zhang Z.-R."/>
            <person name="Yuan S.-M."/>
            <person name="Zhang X.-Y."/>
        </authorList>
    </citation>
    <scope>NUCLEOTIDE SEQUENCE [LARGE SCALE GENOMIC DNA]</scope>
    <source>
        <strain evidence="11 12">SDUM1044001</strain>
    </source>
</reference>
<evidence type="ECO:0000256" key="3">
    <source>
        <dbReference type="ARBA" id="ARBA00022448"/>
    </source>
</evidence>
<feature type="transmembrane region" description="Helical" evidence="8">
    <location>
        <begin position="143"/>
        <end position="164"/>
    </location>
</feature>
<comment type="subcellular location">
    <subcellularLocation>
        <location evidence="1 8">Cell membrane</location>
        <topology evidence="1 8">Multi-pass membrane protein</topology>
    </subcellularLocation>
</comment>
<keyword evidence="3 8" id="KW-0813">Transport</keyword>
<keyword evidence="7 8" id="KW-0472">Membrane</keyword>
<evidence type="ECO:0000256" key="7">
    <source>
        <dbReference type="ARBA" id="ARBA00023136"/>
    </source>
</evidence>
<keyword evidence="4" id="KW-1003">Cell membrane</keyword>
<feature type="transmembrane region" description="Helical" evidence="8">
    <location>
        <begin position="102"/>
        <end position="131"/>
    </location>
</feature>
<evidence type="ECO:0000256" key="5">
    <source>
        <dbReference type="ARBA" id="ARBA00022692"/>
    </source>
</evidence>
<evidence type="ECO:0000313" key="11">
    <source>
        <dbReference type="EMBL" id="MEJ8570160.1"/>
    </source>
</evidence>
<dbReference type="Proteomes" id="UP001378188">
    <property type="component" value="Unassembled WGS sequence"/>
</dbReference>
<feature type="region of interest" description="Disordered" evidence="9">
    <location>
        <begin position="1"/>
        <end position="21"/>
    </location>
</feature>
<sequence>MTVESPADGVPGTAAGDRSAGGDLAARIGRWVTEGWRSLIVGIPYLWLLLFFLVPFLIILKISFALSLIARPPYTPLWEWGSDGSLMIELHFLNYRYLIEDALYIVGYLNSLKIAAISTVLCLIIGYPMAYGIARSSPATRNLLLLLVILPFWTSFLLRIYAWMGLLNKQGVINNVLVGLGILDQPITMMNTEFAVYVGIVYSYVPFMILPIYVNLEKMDMSLVEAAMDLGSRPFRVFRDVTLPLSLPGIVAGSLLVFIPATGEYVIPALLGSPSNPMIGRVLFDEFYTNRDWPVASAVAIVLLMLLVIPILFFQHYQMKQSEAGK</sequence>
<dbReference type="Pfam" id="PF00528">
    <property type="entry name" value="BPD_transp_1"/>
    <property type="match status" value="1"/>
</dbReference>
<dbReference type="GO" id="GO:0005886">
    <property type="term" value="C:plasma membrane"/>
    <property type="evidence" value="ECO:0007669"/>
    <property type="project" value="UniProtKB-SubCell"/>
</dbReference>
<comment type="similarity">
    <text evidence="2">Belongs to the binding-protein-dependent transport system permease family. CysTW subfamily.</text>
</comment>
<gene>
    <name evidence="11" type="ORF">V3328_01640</name>
</gene>
<feature type="transmembrane region" description="Helical" evidence="8">
    <location>
        <begin position="45"/>
        <end position="70"/>
    </location>
</feature>
<feature type="domain" description="ABC transmembrane type-1" evidence="10">
    <location>
        <begin position="108"/>
        <end position="314"/>
    </location>
</feature>
<evidence type="ECO:0000313" key="12">
    <source>
        <dbReference type="Proteomes" id="UP001378188"/>
    </source>
</evidence>
<evidence type="ECO:0000256" key="2">
    <source>
        <dbReference type="ARBA" id="ARBA00007069"/>
    </source>
</evidence>
<name>A0AAW9RE72_9HYPH</name>
<proteinExistence type="inferred from homology"/>